<reference evidence="3 4" key="1">
    <citation type="submission" date="2018-01" db="EMBL/GenBank/DDBJ databases">
        <title>The draft genome sequence of Cohaesibacter sp. H1304.</title>
        <authorList>
            <person name="Wang N.-N."/>
            <person name="Du Z.-J."/>
        </authorList>
    </citation>
    <scope>NUCLEOTIDE SEQUENCE [LARGE SCALE GENOMIC DNA]</scope>
    <source>
        <strain evidence="3 4">H1304</strain>
    </source>
</reference>
<feature type="region of interest" description="Disordered" evidence="1">
    <location>
        <begin position="190"/>
        <end position="215"/>
    </location>
</feature>
<sequence>MVRGAETVSGQQSFLKSVRYKGEQEIRFRTRPILDTYEDGLDYLASHLPRYSRMFSEPAVKRDGAGELSTIAWYSDEAGQIQAWGSLDQTNKVRVAAVLRAFLSDLLDCVRRTNDEQAKMLVCWLNILSFDDDLIVVNGHPIFTNWGIVPAGGADYTDKLAHHLLHGLGQFLPEDYDASQLAMMMIGDPVSSQKEAGQRPDNGQEQPPADALDPVAQKPADIDSLNSDVSKLAFGHAGDQTRAGRTGPPHGAAPDGLETKESDRRSACWLPVLIACIVALLLLLLMLVPGFLVYPGTSGASALLTDGAIRQSEQALLTRIGDLKSQLSQRTCVAPPVAAAPPLSEQLSPQSKDKPKEALPSATAVVDVVPLLEAATVLVVASDSKANMSSGSGFFVSPDKIVTNRHVVEPAKNGQVLVVNKALGGARRGKVIATSSSKEFGEQDYALIQMLGEPAKRFLPVALKSDKGQQIYAAGFPAIFMETDEHFIKLFAGVVTAAPDMVLTQGIVTVFQDSPSGNKLVLHSADISPGNSGGPLADTCGRVVGVNTFIKTSTEQQMRLNFALKSDSLLSFLKANGVTLQPEDTSCSPQMPRAQAGK</sequence>
<name>A0A2N5XUK7_9HYPH</name>
<dbReference type="Pfam" id="PF13365">
    <property type="entry name" value="Trypsin_2"/>
    <property type="match status" value="1"/>
</dbReference>
<evidence type="ECO:0008006" key="5">
    <source>
        <dbReference type="Google" id="ProtNLM"/>
    </source>
</evidence>
<gene>
    <name evidence="3" type="ORF">C0081_06050</name>
</gene>
<keyword evidence="2" id="KW-1133">Transmembrane helix</keyword>
<keyword evidence="2" id="KW-0472">Membrane</keyword>
<dbReference type="GO" id="GO:0004252">
    <property type="term" value="F:serine-type endopeptidase activity"/>
    <property type="evidence" value="ECO:0007669"/>
    <property type="project" value="InterPro"/>
</dbReference>
<protein>
    <recommendedName>
        <fullName evidence="5">Serine protease</fullName>
    </recommendedName>
</protein>
<dbReference type="Proteomes" id="UP000234881">
    <property type="component" value="Unassembled WGS sequence"/>
</dbReference>
<evidence type="ECO:0000313" key="3">
    <source>
        <dbReference type="EMBL" id="PLW78202.1"/>
    </source>
</evidence>
<accession>A0A2N5XUK7</accession>
<dbReference type="AlphaFoldDB" id="A0A2N5XUK7"/>
<proteinExistence type="predicted"/>
<feature type="compositionally biased region" description="Polar residues" evidence="1">
    <location>
        <begin position="190"/>
        <end position="205"/>
    </location>
</feature>
<dbReference type="GO" id="GO:0006508">
    <property type="term" value="P:proteolysis"/>
    <property type="evidence" value="ECO:0007669"/>
    <property type="project" value="InterPro"/>
</dbReference>
<dbReference type="SUPFAM" id="SSF50494">
    <property type="entry name" value="Trypsin-like serine proteases"/>
    <property type="match status" value="1"/>
</dbReference>
<dbReference type="PANTHER" id="PTHR43019:SF23">
    <property type="entry name" value="PROTEASE DO-LIKE 5, CHLOROPLASTIC"/>
    <property type="match status" value="1"/>
</dbReference>
<dbReference type="PRINTS" id="PR00834">
    <property type="entry name" value="PROTEASES2C"/>
</dbReference>
<keyword evidence="2" id="KW-0812">Transmembrane</keyword>
<dbReference type="InterPro" id="IPR009003">
    <property type="entry name" value="Peptidase_S1_PA"/>
</dbReference>
<dbReference type="Gene3D" id="2.40.10.10">
    <property type="entry name" value="Trypsin-like serine proteases"/>
    <property type="match status" value="2"/>
</dbReference>
<feature type="transmembrane region" description="Helical" evidence="2">
    <location>
        <begin position="269"/>
        <end position="294"/>
    </location>
</feature>
<keyword evidence="4" id="KW-1185">Reference proteome</keyword>
<evidence type="ECO:0000313" key="4">
    <source>
        <dbReference type="Proteomes" id="UP000234881"/>
    </source>
</evidence>
<comment type="caution">
    <text evidence="3">The sequence shown here is derived from an EMBL/GenBank/DDBJ whole genome shotgun (WGS) entry which is preliminary data.</text>
</comment>
<dbReference type="PANTHER" id="PTHR43019">
    <property type="entry name" value="SERINE ENDOPROTEASE DEGS"/>
    <property type="match status" value="1"/>
</dbReference>
<feature type="region of interest" description="Disordered" evidence="1">
    <location>
        <begin position="238"/>
        <end position="259"/>
    </location>
</feature>
<organism evidence="3 4">
    <name type="scientific">Cohaesibacter celericrescens</name>
    <dbReference type="NCBI Taxonomy" id="2067669"/>
    <lineage>
        <taxon>Bacteria</taxon>
        <taxon>Pseudomonadati</taxon>
        <taxon>Pseudomonadota</taxon>
        <taxon>Alphaproteobacteria</taxon>
        <taxon>Hyphomicrobiales</taxon>
        <taxon>Cohaesibacteraceae</taxon>
    </lineage>
</organism>
<dbReference type="InterPro" id="IPR043504">
    <property type="entry name" value="Peptidase_S1_PA_chymotrypsin"/>
</dbReference>
<evidence type="ECO:0000256" key="2">
    <source>
        <dbReference type="SAM" id="Phobius"/>
    </source>
</evidence>
<dbReference type="OrthoDB" id="9766361at2"/>
<evidence type="ECO:0000256" key="1">
    <source>
        <dbReference type="SAM" id="MobiDB-lite"/>
    </source>
</evidence>
<dbReference type="EMBL" id="PKUQ01000010">
    <property type="protein sequence ID" value="PLW78202.1"/>
    <property type="molecule type" value="Genomic_DNA"/>
</dbReference>
<dbReference type="InterPro" id="IPR001940">
    <property type="entry name" value="Peptidase_S1C"/>
</dbReference>